<dbReference type="CDD" id="cd17316">
    <property type="entry name" value="MFS_SV2_like"/>
    <property type="match status" value="1"/>
</dbReference>
<feature type="transmembrane region" description="Helical" evidence="7">
    <location>
        <begin position="335"/>
        <end position="354"/>
    </location>
</feature>
<dbReference type="InterPro" id="IPR036259">
    <property type="entry name" value="MFS_trans_sf"/>
</dbReference>
<name>A0A1H6YSR5_9BURK</name>
<evidence type="ECO:0000256" key="5">
    <source>
        <dbReference type="ARBA" id="ARBA00022989"/>
    </source>
</evidence>
<evidence type="ECO:0000256" key="3">
    <source>
        <dbReference type="ARBA" id="ARBA00022448"/>
    </source>
</evidence>
<protein>
    <submittedName>
        <fullName evidence="9">MFS transporter, putative metabolite:H+ symporter</fullName>
    </submittedName>
</protein>
<gene>
    <name evidence="9" type="ORF">SAMN05192539_101141</name>
</gene>
<evidence type="ECO:0000256" key="2">
    <source>
        <dbReference type="ARBA" id="ARBA00010992"/>
    </source>
</evidence>
<feature type="transmembrane region" description="Helical" evidence="7">
    <location>
        <begin position="88"/>
        <end position="108"/>
    </location>
</feature>
<keyword evidence="4 7" id="KW-0812">Transmembrane</keyword>
<evidence type="ECO:0000256" key="4">
    <source>
        <dbReference type="ARBA" id="ARBA00022692"/>
    </source>
</evidence>
<organism evidence="9 10">
    <name type="scientific">Paraburkholderia diazotrophica</name>
    <dbReference type="NCBI Taxonomy" id="667676"/>
    <lineage>
        <taxon>Bacteria</taxon>
        <taxon>Pseudomonadati</taxon>
        <taxon>Pseudomonadota</taxon>
        <taxon>Betaproteobacteria</taxon>
        <taxon>Burkholderiales</taxon>
        <taxon>Burkholderiaceae</taxon>
        <taxon>Paraburkholderia</taxon>
    </lineage>
</organism>
<keyword evidence="10" id="KW-1185">Reference proteome</keyword>
<feature type="transmembrane region" description="Helical" evidence="7">
    <location>
        <begin position="308"/>
        <end position="328"/>
    </location>
</feature>
<dbReference type="Pfam" id="PF00083">
    <property type="entry name" value="Sugar_tr"/>
    <property type="match status" value="1"/>
</dbReference>
<feature type="transmembrane region" description="Helical" evidence="7">
    <location>
        <begin position="21"/>
        <end position="50"/>
    </location>
</feature>
<evidence type="ECO:0000313" key="9">
    <source>
        <dbReference type="EMBL" id="SEJ44338.1"/>
    </source>
</evidence>
<dbReference type="InterPro" id="IPR005829">
    <property type="entry name" value="Sugar_transporter_CS"/>
</dbReference>
<keyword evidence="3" id="KW-0813">Transport</keyword>
<accession>A0A1H6YSR5</accession>
<evidence type="ECO:0000256" key="7">
    <source>
        <dbReference type="SAM" id="Phobius"/>
    </source>
</evidence>
<proteinExistence type="inferred from homology"/>
<keyword evidence="5 7" id="KW-1133">Transmembrane helix</keyword>
<evidence type="ECO:0000259" key="8">
    <source>
        <dbReference type="PROSITE" id="PS50850"/>
    </source>
</evidence>
<dbReference type="PANTHER" id="PTHR23511">
    <property type="entry name" value="SYNAPTIC VESICLE GLYCOPROTEIN 2"/>
    <property type="match status" value="1"/>
</dbReference>
<dbReference type="OrthoDB" id="9814026at2"/>
<feature type="transmembrane region" description="Helical" evidence="7">
    <location>
        <begin position="395"/>
        <end position="415"/>
    </location>
</feature>
<comment type="subcellular location">
    <subcellularLocation>
        <location evidence="1">Membrane</location>
        <topology evidence="1">Multi-pass membrane protein</topology>
    </subcellularLocation>
</comment>
<sequence length="477" mass="51316">MQMDASIGARLDRLPLSGFHWRLLGLIAAGMYFDSFDIYIAGTVLAAMVHSGESTLSLNATFVSVTFIGMMTGAWLSGLLGDRFGRRFCYQFNLGIYGFASVAAALAPSIYWLIFFRLVMGVGMGAEIVVGYGTLSEFIPADWRGRFGTILNLIINTSLFLSTFLGWLIVPHYGWRWMFAIAGCGALVVWFLRKSMPESPRWLASRGRADEARQIVERIETACGSTVNRKPRVIESVTESSAREFYSSETSETSDSGRLGDLFSRRLLTRTITAITVLVALFTVNYAFVSWIPTFLVKQGHSVSKSLGITALMFAGGPVGSLIAFALAEHLGRKWGIVLFSLVCVGFGIAYPFAQSAVAITALGFAITCCIYVLSSFSVATYVPELFPTELRLRGSGLANTAGRAVSIVVPYAVASAFMRFGIAGVLTLIVGTLLVQALIVGVLGAETTQRSLEAIAADAGVTSAEAQEGRAAAAME</sequence>
<reference evidence="10" key="1">
    <citation type="submission" date="2016-10" db="EMBL/GenBank/DDBJ databases">
        <authorList>
            <person name="Varghese N."/>
            <person name="Submissions S."/>
        </authorList>
    </citation>
    <scope>NUCLEOTIDE SEQUENCE [LARGE SCALE GENOMIC DNA]</scope>
    <source>
        <strain evidence="10">LMG 26031</strain>
    </source>
</reference>
<dbReference type="Proteomes" id="UP000198866">
    <property type="component" value="Unassembled WGS sequence"/>
</dbReference>
<evidence type="ECO:0000256" key="6">
    <source>
        <dbReference type="ARBA" id="ARBA00023136"/>
    </source>
</evidence>
<dbReference type="STRING" id="667676.SAMN05192539_101141"/>
<dbReference type="SUPFAM" id="SSF103473">
    <property type="entry name" value="MFS general substrate transporter"/>
    <property type="match status" value="1"/>
</dbReference>
<feature type="transmembrane region" description="Helical" evidence="7">
    <location>
        <begin position="175"/>
        <end position="192"/>
    </location>
</feature>
<dbReference type="InterPro" id="IPR005828">
    <property type="entry name" value="MFS_sugar_transport-like"/>
</dbReference>
<feature type="transmembrane region" description="Helical" evidence="7">
    <location>
        <begin position="56"/>
        <end position="76"/>
    </location>
</feature>
<feature type="transmembrane region" description="Helical" evidence="7">
    <location>
        <begin position="421"/>
        <end position="444"/>
    </location>
</feature>
<dbReference type="GO" id="GO:0022857">
    <property type="term" value="F:transmembrane transporter activity"/>
    <property type="evidence" value="ECO:0007669"/>
    <property type="project" value="InterPro"/>
</dbReference>
<evidence type="ECO:0000313" key="10">
    <source>
        <dbReference type="Proteomes" id="UP000198866"/>
    </source>
</evidence>
<comment type="similarity">
    <text evidence="2">Belongs to the major facilitator superfamily. Sugar transporter (TC 2.A.1.1) family.</text>
</comment>
<feature type="transmembrane region" description="Helical" evidence="7">
    <location>
        <begin position="360"/>
        <end position="383"/>
    </location>
</feature>
<dbReference type="PROSITE" id="PS00216">
    <property type="entry name" value="SUGAR_TRANSPORT_1"/>
    <property type="match status" value="1"/>
</dbReference>
<dbReference type="PANTHER" id="PTHR23511:SF34">
    <property type="entry name" value="SYNAPTIC VESICLE GLYCOPROTEIN 2"/>
    <property type="match status" value="1"/>
</dbReference>
<dbReference type="Gene3D" id="1.20.1250.20">
    <property type="entry name" value="MFS general substrate transporter like domains"/>
    <property type="match status" value="1"/>
</dbReference>
<feature type="transmembrane region" description="Helical" evidence="7">
    <location>
        <begin position="114"/>
        <end position="135"/>
    </location>
</feature>
<feature type="transmembrane region" description="Helical" evidence="7">
    <location>
        <begin position="267"/>
        <end position="288"/>
    </location>
</feature>
<dbReference type="EMBL" id="FNYE01000011">
    <property type="protein sequence ID" value="SEJ44338.1"/>
    <property type="molecule type" value="Genomic_DNA"/>
</dbReference>
<dbReference type="AlphaFoldDB" id="A0A1H6YSR5"/>
<evidence type="ECO:0000256" key="1">
    <source>
        <dbReference type="ARBA" id="ARBA00004141"/>
    </source>
</evidence>
<dbReference type="InterPro" id="IPR020846">
    <property type="entry name" value="MFS_dom"/>
</dbReference>
<feature type="transmembrane region" description="Helical" evidence="7">
    <location>
        <begin position="147"/>
        <end position="169"/>
    </location>
</feature>
<dbReference type="PROSITE" id="PS50850">
    <property type="entry name" value="MFS"/>
    <property type="match status" value="1"/>
</dbReference>
<dbReference type="GO" id="GO:0016020">
    <property type="term" value="C:membrane"/>
    <property type="evidence" value="ECO:0007669"/>
    <property type="project" value="UniProtKB-SubCell"/>
</dbReference>
<dbReference type="RefSeq" id="WP_090866614.1">
    <property type="nucleotide sequence ID" value="NZ_FNYE01000011.1"/>
</dbReference>
<feature type="domain" description="Major facilitator superfamily (MFS) profile" evidence="8">
    <location>
        <begin position="23"/>
        <end position="449"/>
    </location>
</feature>
<keyword evidence="6 7" id="KW-0472">Membrane</keyword>